<accession>A0ABV5M2Q2</accession>
<evidence type="ECO:0000256" key="10">
    <source>
        <dbReference type="ARBA" id="ARBA00031323"/>
    </source>
</evidence>
<dbReference type="RefSeq" id="WP_223099681.1">
    <property type="nucleotide sequence ID" value="NZ_CP061913.1"/>
</dbReference>
<name>A0ABV5M2Q2_9ACTN</name>
<evidence type="ECO:0000256" key="8">
    <source>
        <dbReference type="ARBA" id="ARBA00022691"/>
    </source>
</evidence>
<dbReference type="EC" id="2.1.1.77" evidence="3"/>
<evidence type="ECO:0000256" key="4">
    <source>
        <dbReference type="ARBA" id="ARBA00013346"/>
    </source>
</evidence>
<keyword evidence="7" id="KW-0808">Transferase</keyword>
<dbReference type="CDD" id="cd02440">
    <property type="entry name" value="AdoMet_MTases"/>
    <property type="match status" value="1"/>
</dbReference>
<evidence type="ECO:0000256" key="3">
    <source>
        <dbReference type="ARBA" id="ARBA00011890"/>
    </source>
</evidence>
<protein>
    <recommendedName>
        <fullName evidence="4">Protein-L-isoaspartate O-methyltransferase</fullName>
        <ecNumber evidence="3">2.1.1.77</ecNumber>
    </recommendedName>
    <alternativeName>
        <fullName evidence="11">L-isoaspartyl protein carboxyl methyltransferase</fullName>
    </alternativeName>
    <alternativeName>
        <fullName evidence="9">Protein L-isoaspartyl methyltransferase</fullName>
    </alternativeName>
    <alternativeName>
        <fullName evidence="10">Protein-beta-aspartate methyltransferase</fullName>
    </alternativeName>
</protein>
<evidence type="ECO:0000256" key="7">
    <source>
        <dbReference type="ARBA" id="ARBA00022679"/>
    </source>
</evidence>
<dbReference type="InterPro" id="IPR027573">
    <property type="entry name" value="Methyltran_FxLD"/>
</dbReference>
<dbReference type="Proteomes" id="UP001589608">
    <property type="component" value="Unassembled WGS sequence"/>
</dbReference>
<gene>
    <name evidence="12" type="primary">fxlM</name>
    <name evidence="12" type="ORF">ACFFTR_08590</name>
</gene>
<reference evidence="12 13" key="1">
    <citation type="submission" date="2024-09" db="EMBL/GenBank/DDBJ databases">
        <authorList>
            <person name="Sun Q."/>
            <person name="Mori K."/>
        </authorList>
    </citation>
    <scope>NUCLEOTIDE SEQUENCE [LARGE SCALE GENOMIC DNA]</scope>
    <source>
        <strain evidence="12 13">JCM 3307</strain>
    </source>
</reference>
<evidence type="ECO:0000256" key="2">
    <source>
        <dbReference type="ARBA" id="ARBA00005369"/>
    </source>
</evidence>
<keyword evidence="8" id="KW-0949">S-adenosyl-L-methionine</keyword>
<evidence type="ECO:0000256" key="11">
    <source>
        <dbReference type="ARBA" id="ARBA00031350"/>
    </source>
</evidence>
<dbReference type="GO" id="GO:0032259">
    <property type="term" value="P:methylation"/>
    <property type="evidence" value="ECO:0007669"/>
    <property type="project" value="UniProtKB-KW"/>
</dbReference>
<evidence type="ECO:0000256" key="5">
    <source>
        <dbReference type="ARBA" id="ARBA00022490"/>
    </source>
</evidence>
<comment type="similarity">
    <text evidence="2">Belongs to the methyltransferase superfamily. L-isoaspartyl/D-aspartyl protein methyltransferase family.</text>
</comment>
<dbReference type="NCBIfam" id="TIGR04364">
    <property type="entry name" value="methyltran_FxLD"/>
    <property type="match status" value="1"/>
</dbReference>
<keyword evidence="13" id="KW-1185">Reference proteome</keyword>
<dbReference type="Pfam" id="PF01135">
    <property type="entry name" value="PCMT"/>
    <property type="match status" value="1"/>
</dbReference>
<dbReference type="GO" id="GO:0008168">
    <property type="term" value="F:methyltransferase activity"/>
    <property type="evidence" value="ECO:0007669"/>
    <property type="project" value="UniProtKB-KW"/>
</dbReference>
<proteinExistence type="inferred from homology"/>
<evidence type="ECO:0000256" key="1">
    <source>
        <dbReference type="ARBA" id="ARBA00004496"/>
    </source>
</evidence>
<dbReference type="PANTHER" id="PTHR11579">
    <property type="entry name" value="PROTEIN-L-ISOASPARTATE O-METHYLTRANSFERASE"/>
    <property type="match status" value="1"/>
</dbReference>
<keyword evidence="5" id="KW-0963">Cytoplasm</keyword>
<evidence type="ECO:0000256" key="9">
    <source>
        <dbReference type="ARBA" id="ARBA00030757"/>
    </source>
</evidence>
<evidence type="ECO:0000313" key="13">
    <source>
        <dbReference type="Proteomes" id="UP001589608"/>
    </source>
</evidence>
<evidence type="ECO:0000256" key="6">
    <source>
        <dbReference type="ARBA" id="ARBA00022603"/>
    </source>
</evidence>
<dbReference type="EMBL" id="JBHMCA010000019">
    <property type="protein sequence ID" value="MFB9443139.1"/>
    <property type="molecule type" value="Genomic_DNA"/>
</dbReference>
<dbReference type="InterPro" id="IPR000682">
    <property type="entry name" value="PCMT"/>
</dbReference>
<dbReference type="InterPro" id="IPR029063">
    <property type="entry name" value="SAM-dependent_MTases_sf"/>
</dbReference>
<evidence type="ECO:0000313" key="12">
    <source>
        <dbReference type="EMBL" id="MFB9443139.1"/>
    </source>
</evidence>
<dbReference type="SUPFAM" id="SSF53335">
    <property type="entry name" value="S-adenosyl-L-methionine-dependent methyltransferases"/>
    <property type="match status" value="1"/>
</dbReference>
<comment type="caution">
    <text evidence="12">The sequence shown here is derived from an EMBL/GenBank/DDBJ whole genome shotgun (WGS) entry which is preliminary data.</text>
</comment>
<dbReference type="Gene3D" id="3.40.50.150">
    <property type="entry name" value="Vaccinia Virus protein VP39"/>
    <property type="match status" value="1"/>
</dbReference>
<organism evidence="12 13">
    <name type="scientific">Dactylosporangium vinaceum</name>
    <dbReference type="NCBI Taxonomy" id="53362"/>
    <lineage>
        <taxon>Bacteria</taxon>
        <taxon>Bacillati</taxon>
        <taxon>Actinomycetota</taxon>
        <taxon>Actinomycetes</taxon>
        <taxon>Micromonosporales</taxon>
        <taxon>Micromonosporaceae</taxon>
        <taxon>Dactylosporangium</taxon>
    </lineage>
</organism>
<comment type="subcellular location">
    <subcellularLocation>
        <location evidence="1">Cytoplasm</location>
    </subcellularLocation>
</comment>
<sequence length="445" mass="45957">MTDLATAPTADILRHQLADALVAAGAITSPDVERAVRTVPREVFAPPGTSLADAYADDVVITKRRADGQPTSSVSAPWLQARMIEQAGVGPGSRVLEVGSGGYNAALLAEVVGPTGAVTSVDIDLDVIGWARRGLDAAGYPQVATVVGDGEHGHLPGAPYDAIIVTVETADIPPAWREQLAPTGVLVAPVRMRGLTRSVAFTRDGTGDSAGSGDGLVARSLLMCGFVPMQGQGSIPEQHLDLTGGGGDGGDGVVVLRVDDDTTTVDPGALAEALRGPRSDVWSGITLPGNTSFETLLLWLTGQPVPYGRLFVDRDRAKVHFDGLLAPFANVSPAFLTADSLAYLVLRKLDSTVPGAQPPGESRWEFGAHGFGPDATLVATMLCDAVRAWDRHAPDPHIAVHPASAATDAASVAASDGAVRLLVPRRHATIVVSWSAPALTSAATA</sequence>
<keyword evidence="6 12" id="KW-0489">Methyltransferase</keyword>
<dbReference type="PANTHER" id="PTHR11579:SF0">
    <property type="entry name" value="PROTEIN-L-ISOASPARTATE(D-ASPARTATE) O-METHYLTRANSFERASE"/>
    <property type="match status" value="1"/>
</dbReference>